<evidence type="ECO:0000313" key="3">
    <source>
        <dbReference type="Proteomes" id="UP000499080"/>
    </source>
</evidence>
<protein>
    <submittedName>
        <fullName evidence="2">Uncharacterized protein</fullName>
    </submittedName>
</protein>
<comment type="caution">
    <text evidence="2">The sequence shown here is derived from an EMBL/GenBank/DDBJ whole genome shotgun (WGS) entry which is preliminary data.</text>
</comment>
<keyword evidence="3" id="KW-1185">Reference proteome</keyword>
<dbReference type="AlphaFoldDB" id="A0A4Y2LPI9"/>
<feature type="region of interest" description="Disordered" evidence="1">
    <location>
        <begin position="16"/>
        <end position="43"/>
    </location>
</feature>
<evidence type="ECO:0000256" key="1">
    <source>
        <dbReference type="SAM" id="MobiDB-lite"/>
    </source>
</evidence>
<dbReference type="EMBL" id="BGPR01006174">
    <property type="protein sequence ID" value="GBN16648.1"/>
    <property type="molecule type" value="Genomic_DNA"/>
</dbReference>
<dbReference type="Proteomes" id="UP000499080">
    <property type="component" value="Unassembled WGS sequence"/>
</dbReference>
<reference evidence="2 3" key="1">
    <citation type="journal article" date="2019" name="Sci. Rep.">
        <title>Orb-weaving spider Araneus ventricosus genome elucidates the spidroin gene catalogue.</title>
        <authorList>
            <person name="Kono N."/>
            <person name="Nakamura H."/>
            <person name="Ohtoshi R."/>
            <person name="Moran D.A.P."/>
            <person name="Shinohara A."/>
            <person name="Yoshida Y."/>
            <person name="Fujiwara M."/>
            <person name="Mori M."/>
            <person name="Tomita M."/>
            <person name="Arakawa K."/>
        </authorList>
    </citation>
    <scope>NUCLEOTIDE SEQUENCE [LARGE SCALE GENOMIC DNA]</scope>
</reference>
<gene>
    <name evidence="2" type="ORF">AVEN_49907_1</name>
</gene>
<name>A0A4Y2LPI9_ARAVE</name>
<sequence>MSRFEATRELFCDGLRNFEQRSDDEDDTGAGTPSPSFHATPTRGRLATTYDLAYNRPHTRLIFIGIGFRAWSPPAPKPRP</sequence>
<organism evidence="2 3">
    <name type="scientific">Araneus ventricosus</name>
    <name type="common">Orbweaver spider</name>
    <name type="synonym">Epeira ventricosa</name>
    <dbReference type="NCBI Taxonomy" id="182803"/>
    <lineage>
        <taxon>Eukaryota</taxon>
        <taxon>Metazoa</taxon>
        <taxon>Ecdysozoa</taxon>
        <taxon>Arthropoda</taxon>
        <taxon>Chelicerata</taxon>
        <taxon>Arachnida</taxon>
        <taxon>Araneae</taxon>
        <taxon>Araneomorphae</taxon>
        <taxon>Entelegynae</taxon>
        <taxon>Araneoidea</taxon>
        <taxon>Araneidae</taxon>
        <taxon>Araneus</taxon>
    </lineage>
</organism>
<proteinExistence type="predicted"/>
<evidence type="ECO:0000313" key="2">
    <source>
        <dbReference type="EMBL" id="GBN16648.1"/>
    </source>
</evidence>
<accession>A0A4Y2LPI9</accession>